<gene>
    <name evidence="1" type="ORF">TWF696_001409</name>
</gene>
<comment type="caution">
    <text evidence="1">The sequence shown here is derived from an EMBL/GenBank/DDBJ whole genome shotgun (WGS) entry which is preliminary data.</text>
</comment>
<dbReference type="AlphaFoldDB" id="A0AAV9UC44"/>
<keyword evidence="2" id="KW-1185">Reference proteome</keyword>
<sequence length="89" mass="9886">MPPWCYGGRSHNMWMLAPDKLSFASFGVAEKASVDEKPGNGGGTGRNTKSQLRVREVGRYQRGYIYAEVQSSMSLLSLLFEFPHPFSAV</sequence>
<proteinExistence type="predicted"/>
<dbReference type="Proteomes" id="UP001375240">
    <property type="component" value="Unassembled WGS sequence"/>
</dbReference>
<protein>
    <submittedName>
        <fullName evidence="1">Uncharacterized protein</fullName>
    </submittedName>
</protein>
<evidence type="ECO:0000313" key="1">
    <source>
        <dbReference type="EMBL" id="KAK6337934.1"/>
    </source>
</evidence>
<name>A0AAV9UC44_9PEZI</name>
<reference evidence="1 2" key="1">
    <citation type="submission" date="2019-10" db="EMBL/GenBank/DDBJ databases">
        <authorList>
            <person name="Palmer J.M."/>
        </authorList>
    </citation>
    <scope>NUCLEOTIDE SEQUENCE [LARGE SCALE GENOMIC DNA]</scope>
    <source>
        <strain evidence="1 2">TWF696</strain>
    </source>
</reference>
<organism evidence="1 2">
    <name type="scientific">Orbilia brochopaga</name>
    <dbReference type="NCBI Taxonomy" id="3140254"/>
    <lineage>
        <taxon>Eukaryota</taxon>
        <taxon>Fungi</taxon>
        <taxon>Dikarya</taxon>
        <taxon>Ascomycota</taxon>
        <taxon>Pezizomycotina</taxon>
        <taxon>Orbiliomycetes</taxon>
        <taxon>Orbiliales</taxon>
        <taxon>Orbiliaceae</taxon>
        <taxon>Orbilia</taxon>
    </lineage>
</organism>
<dbReference type="EMBL" id="JAVHNQ010000010">
    <property type="protein sequence ID" value="KAK6337934.1"/>
    <property type="molecule type" value="Genomic_DNA"/>
</dbReference>
<evidence type="ECO:0000313" key="2">
    <source>
        <dbReference type="Proteomes" id="UP001375240"/>
    </source>
</evidence>
<accession>A0AAV9UC44</accession>